<dbReference type="GO" id="GO:0055085">
    <property type="term" value="P:transmembrane transport"/>
    <property type="evidence" value="ECO:0007669"/>
    <property type="project" value="UniProtKB-ARBA"/>
</dbReference>
<dbReference type="AlphaFoldDB" id="A0A098YE00"/>
<organism evidence="6 7">
    <name type="scientific">Modestobacter caceresii</name>
    <dbReference type="NCBI Taxonomy" id="1522368"/>
    <lineage>
        <taxon>Bacteria</taxon>
        <taxon>Bacillati</taxon>
        <taxon>Actinomycetota</taxon>
        <taxon>Actinomycetes</taxon>
        <taxon>Geodermatophilales</taxon>
        <taxon>Geodermatophilaceae</taxon>
        <taxon>Modestobacter</taxon>
    </lineage>
</organism>
<dbReference type="Proteomes" id="UP000029713">
    <property type="component" value="Unassembled WGS sequence"/>
</dbReference>
<dbReference type="SMART" id="SM00382">
    <property type="entry name" value="AAA"/>
    <property type="match status" value="1"/>
</dbReference>
<name>A0A098YE00_9ACTN</name>
<sequence length="266" mass="28002">MSRPVESPVLTATGIVRGHQLPRRRPWGPRDVIAALRGVDLQVAPGERVGLVGTSGSGKSTLLRCLLGLESPGRGTVTFAGRPVRPGSTASLRWYRRLVQYVPQDPAGSLDPRATVRELVTVPLRHLQVPGDHAAAVTTALTRVGLDPDLAGRRPGELSGGQAQRVALARALAPEPALLLADEPVSGLDLPVRDQVVEVLADLSARQGLGLVLVSHDLAVVARLCDRTVVLADGLVVEEGPTADLLTRPAHPRTRELLAAVPALPA</sequence>
<accession>A0A098YE00</accession>
<dbReference type="GO" id="GO:0016887">
    <property type="term" value="F:ATP hydrolysis activity"/>
    <property type="evidence" value="ECO:0007669"/>
    <property type="project" value="InterPro"/>
</dbReference>
<dbReference type="InterPro" id="IPR003439">
    <property type="entry name" value="ABC_transporter-like_ATP-bd"/>
</dbReference>
<dbReference type="PANTHER" id="PTHR43776:SF7">
    <property type="entry name" value="D,D-DIPEPTIDE TRANSPORT ATP-BINDING PROTEIN DDPF-RELATED"/>
    <property type="match status" value="1"/>
</dbReference>
<dbReference type="PANTHER" id="PTHR43776">
    <property type="entry name" value="TRANSPORT ATP-BINDING PROTEIN"/>
    <property type="match status" value="1"/>
</dbReference>
<evidence type="ECO:0000256" key="2">
    <source>
        <dbReference type="ARBA" id="ARBA00022448"/>
    </source>
</evidence>
<dbReference type="CDD" id="cd03257">
    <property type="entry name" value="ABC_NikE_OppD_transporters"/>
    <property type="match status" value="1"/>
</dbReference>
<dbReference type="InterPro" id="IPR050319">
    <property type="entry name" value="ABC_transp_ATP-bind"/>
</dbReference>
<dbReference type="PROSITE" id="PS50893">
    <property type="entry name" value="ABC_TRANSPORTER_2"/>
    <property type="match status" value="1"/>
</dbReference>
<keyword evidence="3" id="KW-0547">Nucleotide-binding</keyword>
<proteinExistence type="inferred from homology"/>
<evidence type="ECO:0000256" key="3">
    <source>
        <dbReference type="ARBA" id="ARBA00022741"/>
    </source>
</evidence>
<dbReference type="STRING" id="1522368.IN07_00195"/>
<comment type="similarity">
    <text evidence="1">Belongs to the ABC transporter superfamily.</text>
</comment>
<dbReference type="GO" id="GO:0005524">
    <property type="term" value="F:ATP binding"/>
    <property type="evidence" value="ECO:0007669"/>
    <property type="project" value="UniProtKB-KW"/>
</dbReference>
<dbReference type="InterPro" id="IPR027417">
    <property type="entry name" value="P-loop_NTPase"/>
</dbReference>
<evidence type="ECO:0000256" key="4">
    <source>
        <dbReference type="ARBA" id="ARBA00022840"/>
    </source>
</evidence>
<comment type="caution">
    <text evidence="6">The sequence shown here is derived from an EMBL/GenBank/DDBJ whole genome shotgun (WGS) entry which is preliminary data.</text>
</comment>
<dbReference type="InterPro" id="IPR017871">
    <property type="entry name" value="ABC_transporter-like_CS"/>
</dbReference>
<dbReference type="Gene3D" id="3.40.50.300">
    <property type="entry name" value="P-loop containing nucleotide triphosphate hydrolases"/>
    <property type="match status" value="1"/>
</dbReference>
<gene>
    <name evidence="6" type="ORF">IN07_00195</name>
</gene>
<dbReference type="Pfam" id="PF00005">
    <property type="entry name" value="ABC_tran"/>
    <property type="match status" value="1"/>
</dbReference>
<evidence type="ECO:0000313" key="6">
    <source>
        <dbReference type="EMBL" id="KGH48709.1"/>
    </source>
</evidence>
<dbReference type="RefSeq" id="WP_036332365.1">
    <property type="nucleotide sequence ID" value="NZ_JPMX01000001.1"/>
</dbReference>
<dbReference type="EMBL" id="JPMX01000001">
    <property type="protein sequence ID" value="KGH48709.1"/>
    <property type="molecule type" value="Genomic_DNA"/>
</dbReference>
<keyword evidence="7" id="KW-1185">Reference proteome</keyword>
<evidence type="ECO:0000313" key="7">
    <source>
        <dbReference type="Proteomes" id="UP000029713"/>
    </source>
</evidence>
<keyword evidence="2" id="KW-0813">Transport</keyword>
<dbReference type="OrthoDB" id="8036461at2"/>
<evidence type="ECO:0000256" key="1">
    <source>
        <dbReference type="ARBA" id="ARBA00005417"/>
    </source>
</evidence>
<reference evidence="6 7" key="1">
    <citation type="submission" date="2014-07" db="EMBL/GenBank/DDBJ databases">
        <title>Biosystematic studies on Modestobacter strains isolated from extreme hyper-arid desert soil and from historic building.</title>
        <authorList>
            <person name="Bukarasam K."/>
            <person name="Bull A."/>
            <person name="Girard G."/>
            <person name="van Wezel G."/>
            <person name="Goodfellow M."/>
        </authorList>
    </citation>
    <scope>NUCLEOTIDE SEQUENCE [LARGE SCALE GENOMIC DNA]</scope>
    <source>
        <strain evidence="6 7">KNN45-2b</strain>
    </source>
</reference>
<dbReference type="PROSITE" id="PS00211">
    <property type="entry name" value="ABC_TRANSPORTER_1"/>
    <property type="match status" value="1"/>
</dbReference>
<protein>
    <recommendedName>
        <fullName evidence="5">ABC transporter domain-containing protein</fullName>
    </recommendedName>
</protein>
<evidence type="ECO:0000259" key="5">
    <source>
        <dbReference type="PROSITE" id="PS50893"/>
    </source>
</evidence>
<feature type="domain" description="ABC transporter" evidence="5">
    <location>
        <begin position="16"/>
        <end position="258"/>
    </location>
</feature>
<keyword evidence="4" id="KW-0067">ATP-binding</keyword>
<dbReference type="SUPFAM" id="SSF52540">
    <property type="entry name" value="P-loop containing nucleoside triphosphate hydrolases"/>
    <property type="match status" value="1"/>
</dbReference>
<dbReference type="InterPro" id="IPR003593">
    <property type="entry name" value="AAA+_ATPase"/>
</dbReference>